<dbReference type="Pfam" id="PF03646">
    <property type="entry name" value="FlaG"/>
    <property type="match status" value="1"/>
</dbReference>
<reference evidence="1 2" key="1">
    <citation type="submission" date="2019-11" db="EMBL/GenBank/DDBJ databases">
        <title>P. haliotis isolates from Z. marina roots.</title>
        <authorList>
            <person name="Cohen M."/>
            <person name="Jospin G."/>
            <person name="Eisen J.A."/>
            <person name="Coil D.A."/>
        </authorList>
    </citation>
    <scope>NUCLEOTIDE SEQUENCE [LARGE SCALE GENOMIC DNA]</scope>
    <source>
        <strain evidence="1 2">UCD-MCMsp1aY</strain>
    </source>
</reference>
<protein>
    <recommendedName>
        <fullName evidence="3">Flagellar biosynthesis protein FlaG</fullName>
    </recommendedName>
</protein>
<sequence length="153" mass="16410">MVMTMNTINAASAAAIQNQDRAGASQVTDINKKAEAQALTNSAVADVNGVESVKAVAEKESVAKVAEESQVDDQQQVLEDVASNLQEFVNLIDKELKFTVDTDTGRQVVTVKDGTNGEIIRQIPSEEVLKLAQNLAKITDVFHVSGNLLETKV</sequence>
<dbReference type="PANTHER" id="PTHR37166">
    <property type="entry name" value="PROTEIN FLAG"/>
    <property type="match status" value="1"/>
</dbReference>
<dbReference type="Gene3D" id="3.30.160.170">
    <property type="entry name" value="FlaG-like"/>
    <property type="match status" value="1"/>
</dbReference>
<dbReference type="InterPro" id="IPR035924">
    <property type="entry name" value="FlaG-like_sf"/>
</dbReference>
<keyword evidence="2" id="KW-1185">Reference proteome</keyword>
<gene>
    <name evidence="1" type="ORF">GNP35_06620</name>
</gene>
<accession>A0A6N8FB02</accession>
<evidence type="ECO:0008006" key="3">
    <source>
        <dbReference type="Google" id="ProtNLM"/>
    </source>
</evidence>
<comment type="caution">
    <text evidence="1">The sequence shown here is derived from an EMBL/GenBank/DDBJ whole genome shotgun (WGS) entry which is preliminary data.</text>
</comment>
<dbReference type="Proteomes" id="UP000439994">
    <property type="component" value="Unassembled WGS sequence"/>
</dbReference>
<dbReference type="OrthoDB" id="5741693at2"/>
<dbReference type="PANTHER" id="PTHR37166:SF1">
    <property type="entry name" value="PROTEIN FLAG"/>
    <property type="match status" value="1"/>
</dbReference>
<name>A0A6N8FB02_9GAMM</name>
<dbReference type="EMBL" id="WOCD01000003">
    <property type="protein sequence ID" value="MUH72180.1"/>
    <property type="molecule type" value="Genomic_DNA"/>
</dbReference>
<dbReference type="AlphaFoldDB" id="A0A6N8FB02"/>
<dbReference type="InterPro" id="IPR005186">
    <property type="entry name" value="FlaG"/>
</dbReference>
<evidence type="ECO:0000313" key="2">
    <source>
        <dbReference type="Proteomes" id="UP000439994"/>
    </source>
</evidence>
<organism evidence="1 2">
    <name type="scientific">Psychrosphaera haliotis</name>
    <dbReference type="NCBI Taxonomy" id="555083"/>
    <lineage>
        <taxon>Bacteria</taxon>
        <taxon>Pseudomonadati</taxon>
        <taxon>Pseudomonadota</taxon>
        <taxon>Gammaproteobacteria</taxon>
        <taxon>Alteromonadales</taxon>
        <taxon>Pseudoalteromonadaceae</taxon>
        <taxon>Psychrosphaera</taxon>
    </lineage>
</organism>
<proteinExistence type="predicted"/>
<dbReference type="SUPFAM" id="SSF160214">
    <property type="entry name" value="FlaG-like"/>
    <property type="match status" value="1"/>
</dbReference>
<evidence type="ECO:0000313" key="1">
    <source>
        <dbReference type="EMBL" id="MUH72180.1"/>
    </source>
</evidence>